<keyword evidence="2" id="KW-0150">Chloroplast</keyword>
<organism evidence="2">
    <name type="scientific">Pinus koraiensis</name>
    <name type="common">Korean pine</name>
    <dbReference type="NCBI Taxonomy" id="88728"/>
    <lineage>
        <taxon>Eukaryota</taxon>
        <taxon>Viridiplantae</taxon>
        <taxon>Streptophyta</taxon>
        <taxon>Embryophyta</taxon>
        <taxon>Tracheophyta</taxon>
        <taxon>Spermatophyta</taxon>
        <taxon>Pinopsida</taxon>
        <taxon>Pinidae</taxon>
        <taxon>Conifers I</taxon>
        <taxon>Pinales</taxon>
        <taxon>Pinaceae</taxon>
        <taxon>Pinus</taxon>
        <taxon>Pinus subgen. Strobus</taxon>
    </lineage>
</organism>
<evidence type="ECO:0000313" key="2">
    <source>
        <dbReference type="EMBL" id="ABP35426.1"/>
    </source>
</evidence>
<reference evidence="2" key="1">
    <citation type="submission" date="2007-04" db="EMBL/GenBank/DDBJ databases">
        <authorList>
            <person name="Noh E.W."/>
            <person name="Lee J.S."/>
            <person name="Choi Y.I."/>
            <person name="Han M.S."/>
            <person name="Yi Y.S."/>
            <person name="Han S.U."/>
        </authorList>
    </citation>
    <scope>NUCLEOTIDE SEQUENCE</scope>
</reference>
<dbReference type="RefSeq" id="YP_001152183.1">
    <property type="nucleotide sequence ID" value="NC_004677.2"/>
</dbReference>
<keyword evidence="2" id="KW-0934">Plastid</keyword>
<accession>A4QM89</accession>
<proteinExistence type="predicted"/>
<keyword evidence="1" id="KW-0472">Membrane</keyword>
<geneLocation type="chloroplast" evidence="2"/>
<keyword evidence="1" id="KW-1133">Transmembrane helix</keyword>
<evidence type="ECO:0000256" key="1">
    <source>
        <dbReference type="SAM" id="Phobius"/>
    </source>
</evidence>
<dbReference type="GeneID" id="5048558"/>
<keyword evidence="1" id="KW-0812">Transmembrane</keyword>
<dbReference type="EMBL" id="AY228468">
    <property type="protein sequence ID" value="ABP35426.1"/>
    <property type="molecule type" value="Genomic_DNA"/>
</dbReference>
<protein>
    <submittedName>
        <fullName evidence="2">ORF51d</fullName>
    </submittedName>
</protein>
<name>A4QM89_PINKO</name>
<dbReference type="AlphaFoldDB" id="A4QM89"/>
<sequence>MERQASSPFHCSSTISWISSLFRRLYIHLCSFFNCLYIRQIWLIFLHQFHQ</sequence>
<feature type="transmembrane region" description="Helical" evidence="1">
    <location>
        <begin position="25"/>
        <end position="46"/>
    </location>
</feature>